<organism evidence="1">
    <name type="scientific">Sulfurimonas autotrophica</name>
    <dbReference type="NCBI Taxonomy" id="202747"/>
    <lineage>
        <taxon>Bacteria</taxon>
        <taxon>Pseudomonadati</taxon>
        <taxon>Campylobacterota</taxon>
        <taxon>Epsilonproteobacteria</taxon>
        <taxon>Campylobacterales</taxon>
        <taxon>Sulfurimonadaceae</taxon>
        <taxon>Sulfurimonas</taxon>
    </lineage>
</organism>
<dbReference type="Proteomes" id="UP000886390">
    <property type="component" value="Unassembled WGS sequence"/>
</dbReference>
<evidence type="ECO:0000313" key="1">
    <source>
        <dbReference type="EMBL" id="HFB53164.1"/>
    </source>
</evidence>
<feature type="non-terminal residue" evidence="1">
    <location>
        <position position="68"/>
    </location>
</feature>
<accession>A0A7C3C1V1</accession>
<keyword evidence="1" id="KW-0378">Hydrolase</keyword>
<dbReference type="InterPro" id="IPR029058">
    <property type="entry name" value="AB_hydrolase_fold"/>
</dbReference>
<protein>
    <submittedName>
        <fullName evidence="1">Alpha/beta hydrolase</fullName>
    </submittedName>
</protein>
<sequence length="68" mass="7780">MRFFSGFSLQNEADFFAPYIKESDYTVCGFSYGAIKAFEATKKALEEGKRVDTLQLFSPAFFQSKDEK</sequence>
<gene>
    <name evidence="1" type="ORF">ENJ67_00395</name>
</gene>
<dbReference type="AlphaFoldDB" id="A0A7C3C1V1"/>
<dbReference type="EMBL" id="DRNH01000022">
    <property type="protein sequence ID" value="HFB53164.1"/>
    <property type="molecule type" value="Genomic_DNA"/>
</dbReference>
<proteinExistence type="predicted"/>
<comment type="caution">
    <text evidence="1">The sequence shown here is derived from an EMBL/GenBank/DDBJ whole genome shotgun (WGS) entry which is preliminary data.</text>
</comment>
<dbReference type="GO" id="GO:0016787">
    <property type="term" value="F:hydrolase activity"/>
    <property type="evidence" value="ECO:0007669"/>
    <property type="project" value="UniProtKB-KW"/>
</dbReference>
<name>A0A7C3C1V1_9BACT</name>
<reference evidence="1" key="1">
    <citation type="journal article" date="2020" name="mSystems">
        <title>Genome- and Community-Level Interaction Insights into Carbon Utilization and Element Cycling Functions of Hydrothermarchaeota in Hydrothermal Sediment.</title>
        <authorList>
            <person name="Zhou Z."/>
            <person name="Liu Y."/>
            <person name="Xu W."/>
            <person name="Pan J."/>
            <person name="Luo Z.H."/>
            <person name="Li M."/>
        </authorList>
    </citation>
    <scope>NUCLEOTIDE SEQUENCE [LARGE SCALE GENOMIC DNA]</scope>
    <source>
        <strain evidence="1">HyVt-507</strain>
    </source>
</reference>
<dbReference type="SUPFAM" id="SSF53474">
    <property type="entry name" value="alpha/beta-Hydrolases"/>
    <property type="match status" value="1"/>
</dbReference>